<protein>
    <submittedName>
        <fullName evidence="2">Uncharacterized protein</fullName>
    </submittedName>
</protein>
<keyword evidence="3" id="KW-1185">Reference proteome</keyword>
<dbReference type="AlphaFoldDB" id="A0A251VIT0"/>
<gene>
    <name evidence="2" type="ORF">HannXRQ_Chr02g0050371</name>
    <name evidence="1" type="ORF">HanXRQr2_Chr17g0783181</name>
</gene>
<reference evidence="1" key="3">
    <citation type="submission" date="2020-06" db="EMBL/GenBank/DDBJ databases">
        <title>Helianthus annuus Genome sequencing and assembly Release 2.</title>
        <authorList>
            <person name="Gouzy J."/>
            <person name="Langlade N."/>
            <person name="Munos S."/>
        </authorList>
    </citation>
    <scope>NUCLEOTIDE SEQUENCE</scope>
    <source>
        <tissue evidence="1">Leaves</tissue>
    </source>
</reference>
<name>A0A251VIT0_HELAN</name>
<evidence type="ECO:0000313" key="3">
    <source>
        <dbReference type="Proteomes" id="UP000215914"/>
    </source>
</evidence>
<dbReference type="InParanoid" id="A0A251VIT0"/>
<reference evidence="2" key="2">
    <citation type="submission" date="2017-02" db="EMBL/GenBank/DDBJ databases">
        <title>Sunflower complete genome.</title>
        <authorList>
            <person name="Langlade N."/>
            <person name="Munos S."/>
        </authorList>
    </citation>
    <scope>NUCLEOTIDE SEQUENCE [LARGE SCALE GENOMIC DNA]</scope>
    <source>
        <tissue evidence="2">Leaves</tissue>
    </source>
</reference>
<evidence type="ECO:0000313" key="2">
    <source>
        <dbReference type="EMBL" id="OTG34852.1"/>
    </source>
</evidence>
<accession>A0A251VIT0</accession>
<sequence length="74" mass="8520">MNLKIVTKGGWRSLPIIKTFILRELETDRSSGRKPVIPTISGDEDCKSVTTNDNNCSSNYWRNHMKSREGLIFY</sequence>
<proteinExistence type="predicted"/>
<dbReference type="Gramene" id="mRNA:HanXRQr2_Chr17g0783181">
    <property type="protein sequence ID" value="CDS:HanXRQr2_Chr17g0783181.1"/>
    <property type="gene ID" value="HanXRQr2_Chr17g0783181"/>
</dbReference>
<evidence type="ECO:0000313" key="1">
    <source>
        <dbReference type="EMBL" id="KAF5753713.1"/>
    </source>
</evidence>
<reference evidence="1 3" key="1">
    <citation type="journal article" date="2017" name="Nature">
        <title>The sunflower genome provides insights into oil metabolism, flowering and Asterid evolution.</title>
        <authorList>
            <person name="Badouin H."/>
            <person name="Gouzy J."/>
            <person name="Grassa C.J."/>
            <person name="Murat F."/>
            <person name="Staton S.E."/>
            <person name="Cottret L."/>
            <person name="Lelandais-Briere C."/>
            <person name="Owens G.L."/>
            <person name="Carrere S."/>
            <person name="Mayjonade B."/>
            <person name="Legrand L."/>
            <person name="Gill N."/>
            <person name="Kane N.C."/>
            <person name="Bowers J.E."/>
            <person name="Hubner S."/>
            <person name="Bellec A."/>
            <person name="Berard A."/>
            <person name="Berges H."/>
            <person name="Blanchet N."/>
            <person name="Boniface M.C."/>
            <person name="Brunel D."/>
            <person name="Catrice O."/>
            <person name="Chaidir N."/>
            <person name="Claudel C."/>
            <person name="Donnadieu C."/>
            <person name="Faraut T."/>
            <person name="Fievet G."/>
            <person name="Helmstetter N."/>
            <person name="King M."/>
            <person name="Knapp S.J."/>
            <person name="Lai Z."/>
            <person name="Le Paslier M.C."/>
            <person name="Lippi Y."/>
            <person name="Lorenzon L."/>
            <person name="Mandel J.R."/>
            <person name="Marage G."/>
            <person name="Marchand G."/>
            <person name="Marquand E."/>
            <person name="Bret-Mestries E."/>
            <person name="Morien E."/>
            <person name="Nambeesan S."/>
            <person name="Nguyen T."/>
            <person name="Pegot-Espagnet P."/>
            <person name="Pouilly N."/>
            <person name="Raftis F."/>
            <person name="Sallet E."/>
            <person name="Schiex T."/>
            <person name="Thomas J."/>
            <person name="Vandecasteele C."/>
            <person name="Vares D."/>
            <person name="Vear F."/>
            <person name="Vautrin S."/>
            <person name="Crespi M."/>
            <person name="Mangin B."/>
            <person name="Burke J.M."/>
            <person name="Salse J."/>
            <person name="Munos S."/>
            <person name="Vincourt P."/>
            <person name="Rieseberg L.H."/>
            <person name="Langlade N.B."/>
        </authorList>
    </citation>
    <scope>NUCLEOTIDE SEQUENCE [LARGE SCALE GENOMIC DNA]</scope>
    <source>
        <strain evidence="3">cv. SF193</strain>
        <tissue evidence="1">Leaves</tissue>
    </source>
</reference>
<dbReference type="EMBL" id="MNCJ02000332">
    <property type="protein sequence ID" value="KAF5753713.1"/>
    <property type="molecule type" value="Genomic_DNA"/>
</dbReference>
<dbReference type="EMBL" id="CM007891">
    <property type="protein sequence ID" value="OTG34852.1"/>
    <property type="molecule type" value="Genomic_DNA"/>
</dbReference>
<dbReference type="Proteomes" id="UP000215914">
    <property type="component" value="Chromosome 2"/>
</dbReference>
<organism evidence="2 3">
    <name type="scientific">Helianthus annuus</name>
    <name type="common">Common sunflower</name>
    <dbReference type="NCBI Taxonomy" id="4232"/>
    <lineage>
        <taxon>Eukaryota</taxon>
        <taxon>Viridiplantae</taxon>
        <taxon>Streptophyta</taxon>
        <taxon>Embryophyta</taxon>
        <taxon>Tracheophyta</taxon>
        <taxon>Spermatophyta</taxon>
        <taxon>Magnoliopsida</taxon>
        <taxon>eudicotyledons</taxon>
        <taxon>Gunneridae</taxon>
        <taxon>Pentapetalae</taxon>
        <taxon>asterids</taxon>
        <taxon>campanulids</taxon>
        <taxon>Asterales</taxon>
        <taxon>Asteraceae</taxon>
        <taxon>Asteroideae</taxon>
        <taxon>Heliantheae alliance</taxon>
        <taxon>Heliantheae</taxon>
        <taxon>Helianthus</taxon>
    </lineage>
</organism>